<organism evidence="2 3">
    <name type="scientific">Haematococcus lacustris</name>
    <name type="common">Green alga</name>
    <name type="synonym">Haematococcus pluvialis</name>
    <dbReference type="NCBI Taxonomy" id="44745"/>
    <lineage>
        <taxon>Eukaryota</taxon>
        <taxon>Viridiplantae</taxon>
        <taxon>Chlorophyta</taxon>
        <taxon>core chlorophytes</taxon>
        <taxon>Chlorophyceae</taxon>
        <taxon>CS clade</taxon>
        <taxon>Chlamydomonadales</taxon>
        <taxon>Haematococcaceae</taxon>
        <taxon>Haematococcus</taxon>
    </lineage>
</organism>
<sequence length="74" mass="7998">MLRGVSVGYGNLHGTTHGRSTSKPVHAQQPLLAHQAQTVMCSTMLQDSDWQTVLATQVITSLGPRCRLLPRTSA</sequence>
<reference evidence="2 3" key="1">
    <citation type="submission" date="2020-02" db="EMBL/GenBank/DDBJ databases">
        <title>Draft genome sequence of Haematococcus lacustris strain NIES-144.</title>
        <authorList>
            <person name="Morimoto D."/>
            <person name="Nakagawa S."/>
            <person name="Yoshida T."/>
            <person name="Sawayama S."/>
        </authorList>
    </citation>
    <scope>NUCLEOTIDE SEQUENCE [LARGE SCALE GENOMIC DNA]</scope>
    <source>
        <strain evidence="2 3">NIES-144</strain>
    </source>
</reference>
<feature type="compositionally biased region" description="Polar residues" evidence="1">
    <location>
        <begin position="13"/>
        <end position="23"/>
    </location>
</feature>
<evidence type="ECO:0000313" key="3">
    <source>
        <dbReference type="Proteomes" id="UP000485058"/>
    </source>
</evidence>
<keyword evidence="3" id="KW-1185">Reference proteome</keyword>
<accession>A0A699Z6D9</accession>
<dbReference type="Proteomes" id="UP000485058">
    <property type="component" value="Unassembled WGS sequence"/>
</dbReference>
<comment type="caution">
    <text evidence="2">The sequence shown here is derived from an EMBL/GenBank/DDBJ whole genome shotgun (WGS) entry which is preliminary data.</text>
</comment>
<dbReference type="AlphaFoldDB" id="A0A699Z6D9"/>
<proteinExistence type="predicted"/>
<dbReference type="EMBL" id="BLLF01001260">
    <property type="protein sequence ID" value="GFH18187.1"/>
    <property type="molecule type" value="Genomic_DNA"/>
</dbReference>
<evidence type="ECO:0000256" key="1">
    <source>
        <dbReference type="SAM" id="MobiDB-lite"/>
    </source>
</evidence>
<gene>
    <name evidence="2" type="ORF">HaLaN_14945</name>
</gene>
<feature type="region of interest" description="Disordered" evidence="1">
    <location>
        <begin position="1"/>
        <end position="27"/>
    </location>
</feature>
<protein>
    <submittedName>
        <fullName evidence="2">Uncharacterized protein</fullName>
    </submittedName>
</protein>
<evidence type="ECO:0000313" key="2">
    <source>
        <dbReference type="EMBL" id="GFH18187.1"/>
    </source>
</evidence>
<name>A0A699Z6D9_HAELA</name>